<reference evidence="3" key="2">
    <citation type="submission" date="2016-06" db="EMBL/GenBank/DDBJ databases">
        <title>The genome of a short-lived fish provides insights into sex chromosome evolution and the genetic control of aging.</title>
        <authorList>
            <person name="Reichwald K."/>
            <person name="Felder M."/>
            <person name="Petzold A."/>
            <person name="Koch P."/>
            <person name="Groth M."/>
            <person name="Platzer M."/>
        </authorList>
    </citation>
    <scope>NUCLEOTIDE SEQUENCE</scope>
    <source>
        <tissue evidence="3">Brain</tissue>
    </source>
</reference>
<evidence type="ECO:0000256" key="2">
    <source>
        <dbReference type="SAM" id="SignalP"/>
    </source>
</evidence>
<evidence type="ECO:0000256" key="1">
    <source>
        <dbReference type="SAM" id="MobiDB-lite"/>
    </source>
</evidence>
<keyword evidence="2" id="KW-0732">Signal</keyword>
<protein>
    <submittedName>
        <fullName evidence="3">Uncharacterized protein</fullName>
    </submittedName>
</protein>
<organism evidence="3">
    <name type="scientific">Nothobranchius korthausae</name>
    <dbReference type="NCBI Taxonomy" id="1143690"/>
    <lineage>
        <taxon>Eukaryota</taxon>
        <taxon>Metazoa</taxon>
        <taxon>Chordata</taxon>
        <taxon>Craniata</taxon>
        <taxon>Vertebrata</taxon>
        <taxon>Euteleostomi</taxon>
        <taxon>Actinopterygii</taxon>
        <taxon>Neopterygii</taxon>
        <taxon>Teleostei</taxon>
        <taxon>Neoteleostei</taxon>
        <taxon>Acanthomorphata</taxon>
        <taxon>Ovalentaria</taxon>
        <taxon>Atherinomorphae</taxon>
        <taxon>Cyprinodontiformes</taxon>
        <taxon>Nothobranchiidae</taxon>
        <taxon>Nothobranchius</taxon>
    </lineage>
</organism>
<sequence length="63" mass="6839">VCVCVCGIIWLRTFVVVQLSITIWVNEGAEGKRHGSEVKTLQPGAGRGRRSANHQTLYSGGNQ</sequence>
<gene>
    <name evidence="3" type="primary">Nfu_g_1_019172</name>
</gene>
<feature type="compositionally biased region" description="Polar residues" evidence="1">
    <location>
        <begin position="53"/>
        <end position="63"/>
    </location>
</feature>
<feature type="signal peptide" evidence="2">
    <location>
        <begin position="1"/>
        <end position="31"/>
    </location>
</feature>
<evidence type="ECO:0000313" key="3">
    <source>
        <dbReference type="EMBL" id="SBQ46403.1"/>
    </source>
</evidence>
<name>A0A1A8EIV9_9TELE</name>
<feature type="chain" id="PRO_5008369171" evidence="2">
    <location>
        <begin position="32"/>
        <end position="63"/>
    </location>
</feature>
<reference evidence="3" key="1">
    <citation type="submission" date="2016-05" db="EMBL/GenBank/DDBJ databases">
        <authorList>
            <person name="Lavstsen T."/>
            <person name="Jespersen J.S."/>
        </authorList>
    </citation>
    <scope>NUCLEOTIDE SEQUENCE</scope>
    <source>
        <tissue evidence="3">Brain</tissue>
    </source>
</reference>
<proteinExistence type="predicted"/>
<dbReference type="AlphaFoldDB" id="A0A1A8EIV9"/>
<dbReference type="EMBL" id="HAEB01000021">
    <property type="protein sequence ID" value="SBQ46403.1"/>
    <property type="molecule type" value="Transcribed_RNA"/>
</dbReference>
<feature type="region of interest" description="Disordered" evidence="1">
    <location>
        <begin position="35"/>
        <end position="63"/>
    </location>
</feature>
<accession>A0A1A8EIV9</accession>
<feature type="non-terminal residue" evidence="3">
    <location>
        <position position="1"/>
    </location>
</feature>